<dbReference type="EMBL" id="FQUA01000003">
    <property type="protein sequence ID" value="SHE50186.1"/>
    <property type="molecule type" value="Genomic_DNA"/>
</dbReference>
<dbReference type="AlphaFoldDB" id="A0A0X8VBT8"/>
<dbReference type="SUPFAM" id="SSF51556">
    <property type="entry name" value="Metallo-dependent hydrolases"/>
    <property type="match status" value="1"/>
</dbReference>
<dbReference type="RefSeq" id="WP_066052230.1">
    <property type="nucleotide sequence ID" value="NZ_CP014223.1"/>
</dbReference>
<dbReference type="KEGG" id="cpro:CPRO_24950"/>
<name>A0A0X8VBT8_ANAPI</name>
<evidence type="ECO:0000313" key="4">
    <source>
        <dbReference type="Proteomes" id="UP000184204"/>
    </source>
</evidence>
<dbReference type="EMBL" id="CP014223">
    <property type="protein sequence ID" value="AMJ42043.1"/>
    <property type="molecule type" value="Genomic_DNA"/>
</dbReference>
<dbReference type="InterPro" id="IPR008257">
    <property type="entry name" value="Pept_M19"/>
</dbReference>
<evidence type="ECO:0000313" key="1">
    <source>
        <dbReference type="EMBL" id="AMJ42043.1"/>
    </source>
</evidence>
<keyword evidence="3" id="KW-1185">Reference proteome</keyword>
<gene>
    <name evidence="1" type="ORF">CPRO_24950</name>
    <name evidence="2" type="ORF">SAMN02745151_00864</name>
</gene>
<dbReference type="GO" id="GO:0006508">
    <property type="term" value="P:proteolysis"/>
    <property type="evidence" value="ECO:0007669"/>
    <property type="project" value="InterPro"/>
</dbReference>
<dbReference type="Proteomes" id="UP000184204">
    <property type="component" value="Unassembled WGS sequence"/>
</dbReference>
<dbReference type="PANTHER" id="PTHR10443">
    <property type="entry name" value="MICROSOMAL DIPEPTIDASE"/>
    <property type="match status" value="1"/>
</dbReference>
<reference evidence="4" key="4">
    <citation type="submission" date="2016-11" db="EMBL/GenBank/DDBJ databases">
        <authorList>
            <person name="Jaros S."/>
            <person name="Januszkiewicz K."/>
            <person name="Wedrychowicz H."/>
        </authorList>
    </citation>
    <scope>NUCLEOTIDE SEQUENCE [LARGE SCALE GENOMIC DNA]</scope>
    <source>
        <strain evidence="4">DSM 1682</strain>
    </source>
</reference>
<accession>A0A0X8VBT8</accession>
<protein>
    <submittedName>
        <fullName evidence="1 2">Membrane dipeptidase</fullName>
    </submittedName>
</protein>
<dbReference type="PANTHER" id="PTHR10443:SF12">
    <property type="entry name" value="DIPEPTIDASE"/>
    <property type="match status" value="1"/>
</dbReference>
<sequence length="310" mass="34983">MVGYADGHCDTIVRLWEKNQELFSNDGHIDIVRLNKFSAPLQFFAIWLDSKYHPISMRQAMKYIEFYYSQLQKNSRVIGHINSFTDVIKNRLENKISALLALEGGEALEGEISAIHTYYRLGVRSITLTWNHRNRLADGVAEEESRGGLTRFGRQVIEEMEELGMLVDVSHLSESGFSDVVKFAKKPFIASHSNARAICDMPRNLKDNQLLKIAEKGGVVGLNLYSPFIVKYGQGGIDDILSHIQHMLSVMGEDFIALGTDFDGIHSTPKEISGVQDMDLLFISIENEFGKVVAEKIFSENLLRVLKEVL</sequence>
<evidence type="ECO:0000313" key="2">
    <source>
        <dbReference type="EMBL" id="SHE50186.1"/>
    </source>
</evidence>
<reference evidence="2" key="3">
    <citation type="submission" date="2016-11" db="EMBL/GenBank/DDBJ databases">
        <authorList>
            <person name="Varghese N."/>
            <person name="Submissions S."/>
        </authorList>
    </citation>
    <scope>NUCLEOTIDE SEQUENCE</scope>
    <source>
        <strain evidence="2">DSM 1682</strain>
    </source>
</reference>
<dbReference type="CDD" id="cd01301">
    <property type="entry name" value="rDP_like"/>
    <property type="match status" value="1"/>
</dbReference>
<dbReference type="PROSITE" id="PS51365">
    <property type="entry name" value="RENAL_DIPEPTIDASE_2"/>
    <property type="match status" value="1"/>
</dbReference>
<evidence type="ECO:0000313" key="3">
    <source>
        <dbReference type="Proteomes" id="UP000068026"/>
    </source>
</evidence>
<dbReference type="GO" id="GO:0070573">
    <property type="term" value="F:metallodipeptidase activity"/>
    <property type="evidence" value="ECO:0007669"/>
    <property type="project" value="InterPro"/>
</dbReference>
<organism evidence="2 4">
    <name type="scientific">Anaerotignum propionicum DSM 1682</name>
    <dbReference type="NCBI Taxonomy" id="991789"/>
    <lineage>
        <taxon>Bacteria</taxon>
        <taxon>Bacillati</taxon>
        <taxon>Bacillota</taxon>
        <taxon>Clostridia</taxon>
        <taxon>Lachnospirales</taxon>
        <taxon>Anaerotignaceae</taxon>
        <taxon>Anaerotignum</taxon>
    </lineage>
</organism>
<reference evidence="1 3" key="1">
    <citation type="journal article" date="2016" name="Genome Announc.">
        <title>Complete Genome Sequence of the Amino Acid-Fermenting Clostridium propionicum X2 (DSM 1682).</title>
        <authorList>
            <person name="Poehlein A."/>
            <person name="Schlien K."/>
            <person name="Chowdhury N.P."/>
            <person name="Gottschalk G."/>
            <person name="Buckel W."/>
            <person name="Daniel R."/>
        </authorList>
    </citation>
    <scope>NUCLEOTIDE SEQUENCE [LARGE SCALE GENOMIC DNA]</scope>
    <source>
        <strain evidence="1 3">X2</strain>
    </source>
</reference>
<dbReference type="Gene3D" id="3.20.20.140">
    <property type="entry name" value="Metal-dependent hydrolases"/>
    <property type="match status" value="1"/>
</dbReference>
<dbReference type="Pfam" id="PF01244">
    <property type="entry name" value="Peptidase_M19"/>
    <property type="match status" value="1"/>
</dbReference>
<dbReference type="InterPro" id="IPR032466">
    <property type="entry name" value="Metal_Hydrolase"/>
</dbReference>
<reference evidence="3" key="2">
    <citation type="submission" date="2016-01" db="EMBL/GenBank/DDBJ databases">
        <authorList>
            <person name="Poehlein A."/>
            <person name="Schlien K."/>
            <person name="Gottschalk G."/>
            <person name="Buckel W."/>
            <person name="Daniel R."/>
        </authorList>
    </citation>
    <scope>NUCLEOTIDE SEQUENCE [LARGE SCALE GENOMIC DNA]</scope>
    <source>
        <strain evidence="3">X2</strain>
    </source>
</reference>
<dbReference type="OrthoDB" id="9804920at2"/>
<dbReference type="Proteomes" id="UP000068026">
    <property type="component" value="Chromosome"/>
</dbReference>
<proteinExistence type="predicted"/>